<dbReference type="GO" id="GO:0030170">
    <property type="term" value="F:pyridoxal phosphate binding"/>
    <property type="evidence" value="ECO:0007669"/>
    <property type="project" value="InterPro"/>
</dbReference>
<organism evidence="7 8">
    <name type="scientific">Leekyejoonella antrihumi</name>
    <dbReference type="NCBI Taxonomy" id="1660198"/>
    <lineage>
        <taxon>Bacteria</taxon>
        <taxon>Bacillati</taxon>
        <taxon>Actinomycetota</taxon>
        <taxon>Actinomycetes</taxon>
        <taxon>Micrococcales</taxon>
        <taxon>Dermacoccaceae</taxon>
        <taxon>Leekyejoonella</taxon>
    </lineage>
</organism>
<dbReference type="PANTHER" id="PTHR43525">
    <property type="entry name" value="PROTEIN MALY"/>
    <property type="match status" value="1"/>
</dbReference>
<dbReference type="InterPro" id="IPR004839">
    <property type="entry name" value="Aminotransferase_I/II_large"/>
</dbReference>
<dbReference type="Proteomes" id="UP000320244">
    <property type="component" value="Unassembled WGS sequence"/>
</dbReference>
<dbReference type="GO" id="GO:0047804">
    <property type="term" value="F:cysteine-S-conjugate beta-lyase activity"/>
    <property type="evidence" value="ECO:0007669"/>
    <property type="project" value="UniProtKB-EC"/>
</dbReference>
<keyword evidence="7" id="KW-0808">Transferase</keyword>
<evidence type="ECO:0000256" key="1">
    <source>
        <dbReference type="ARBA" id="ARBA00001933"/>
    </source>
</evidence>
<keyword evidence="8" id="KW-1185">Reference proteome</keyword>
<keyword evidence="4" id="KW-0456">Lyase</keyword>
<dbReference type="EC" id="4.4.1.13" evidence="2"/>
<comment type="similarity">
    <text evidence="5">Belongs to the class-II pyridoxal-phosphate-dependent aminotransferase family. MalY/PatB cystathionine beta-lyase subfamily.</text>
</comment>
<dbReference type="InterPro" id="IPR051798">
    <property type="entry name" value="Class-II_PLP-Dep_Aminotrans"/>
</dbReference>
<dbReference type="Gene3D" id="3.90.1150.10">
    <property type="entry name" value="Aspartate Aminotransferase, domain 1"/>
    <property type="match status" value="1"/>
</dbReference>
<dbReference type="PANTHER" id="PTHR43525:SF2">
    <property type="entry name" value="CYSTATHIONINE BETA-LYASE-RELATED"/>
    <property type="match status" value="1"/>
</dbReference>
<feature type="domain" description="Aminotransferase class I/classII large" evidence="6">
    <location>
        <begin position="42"/>
        <end position="367"/>
    </location>
</feature>
<evidence type="ECO:0000256" key="5">
    <source>
        <dbReference type="ARBA" id="ARBA00037974"/>
    </source>
</evidence>
<dbReference type="Gene3D" id="3.40.640.10">
    <property type="entry name" value="Type I PLP-dependent aspartate aminotransferase-like (Major domain)"/>
    <property type="match status" value="1"/>
</dbReference>
<dbReference type="AlphaFoldDB" id="A0A563DZZ5"/>
<dbReference type="InterPro" id="IPR015422">
    <property type="entry name" value="PyrdxlP-dep_Trfase_small"/>
</dbReference>
<dbReference type="InterPro" id="IPR015424">
    <property type="entry name" value="PyrdxlP-dep_Trfase"/>
</dbReference>
<dbReference type="GO" id="GO:0008483">
    <property type="term" value="F:transaminase activity"/>
    <property type="evidence" value="ECO:0007669"/>
    <property type="project" value="UniProtKB-KW"/>
</dbReference>
<evidence type="ECO:0000313" key="7">
    <source>
        <dbReference type="EMBL" id="TWP35214.1"/>
    </source>
</evidence>
<keyword evidence="3" id="KW-0663">Pyridoxal phosphate</keyword>
<evidence type="ECO:0000256" key="3">
    <source>
        <dbReference type="ARBA" id="ARBA00022898"/>
    </source>
</evidence>
<reference evidence="7 8" key="1">
    <citation type="submission" date="2019-05" db="EMBL/GenBank/DDBJ databases">
        <authorList>
            <person name="Lee S.D."/>
        </authorList>
    </citation>
    <scope>NUCLEOTIDE SEQUENCE [LARGE SCALE GENOMIC DNA]</scope>
    <source>
        <strain evidence="7 8">C5-26</strain>
    </source>
</reference>
<sequence length="382" mass="41098">MDIASVLDDLSPTDLRARGSLKWTAPEEGVLGAFVAESDLPIAPAIRSALNDALDRGLTGYLPEHLEAQAARSCAAFQDRRFCWHVDPASIHTLPDVLTGMTFTALHLAPAGTPIVVPTPAYMPFLGLPAGIGAELRTLPMDRVDGRYTIDPERLERSLRGGGLLVLVNPHNPTGQVATRDELLRIAEVVDRTGSMVFADEIHSPLAYPGATHLPYASLSDDTARHTVTAVSASKGWNLPGLACAQLIMTNPEHLRRWGRTPLAVRHGTSPLGAVAAVAAYSDDGVRHLDQLVTYLDGGRRLFARTLADVAPQIRYAIPQATYIHWLDLRPLDVDPQTVADRVGVLGTDGAECGLEGFLRLTLATSQPIAQEIATRFGRLTA</sequence>
<name>A0A563DZZ5_9MICO</name>
<dbReference type="EMBL" id="VCQV01000021">
    <property type="protein sequence ID" value="TWP35214.1"/>
    <property type="molecule type" value="Genomic_DNA"/>
</dbReference>
<dbReference type="RefSeq" id="WP_146317826.1">
    <property type="nucleotide sequence ID" value="NZ_VCQV01000021.1"/>
</dbReference>
<dbReference type="InterPro" id="IPR015421">
    <property type="entry name" value="PyrdxlP-dep_Trfase_major"/>
</dbReference>
<protein>
    <recommendedName>
        <fullName evidence="2">cysteine-S-conjugate beta-lyase</fullName>
        <ecNumber evidence="2">4.4.1.13</ecNumber>
    </recommendedName>
</protein>
<dbReference type="CDD" id="cd00609">
    <property type="entry name" value="AAT_like"/>
    <property type="match status" value="1"/>
</dbReference>
<reference evidence="7 8" key="2">
    <citation type="submission" date="2019-08" db="EMBL/GenBank/DDBJ databases">
        <title>Jejuicoccus antrihumi gen. nov., sp. nov., a new member of the family Dermacoccaceae isolated from a cave.</title>
        <authorList>
            <person name="Schumann P."/>
            <person name="Kim I.S."/>
        </authorList>
    </citation>
    <scope>NUCLEOTIDE SEQUENCE [LARGE SCALE GENOMIC DNA]</scope>
    <source>
        <strain evidence="7 8">C5-26</strain>
    </source>
</reference>
<dbReference type="SUPFAM" id="SSF53383">
    <property type="entry name" value="PLP-dependent transferases"/>
    <property type="match status" value="1"/>
</dbReference>
<accession>A0A563DZZ5</accession>
<keyword evidence="7" id="KW-0032">Aminotransferase</keyword>
<dbReference type="OrthoDB" id="3224382at2"/>
<comment type="caution">
    <text evidence="7">The sequence shown here is derived from an EMBL/GenBank/DDBJ whole genome shotgun (WGS) entry which is preliminary data.</text>
</comment>
<proteinExistence type="inferred from homology"/>
<dbReference type="Pfam" id="PF00155">
    <property type="entry name" value="Aminotran_1_2"/>
    <property type="match status" value="1"/>
</dbReference>
<evidence type="ECO:0000259" key="6">
    <source>
        <dbReference type="Pfam" id="PF00155"/>
    </source>
</evidence>
<comment type="cofactor">
    <cofactor evidence="1">
        <name>pyridoxal 5'-phosphate</name>
        <dbReference type="ChEBI" id="CHEBI:597326"/>
    </cofactor>
</comment>
<evidence type="ECO:0000256" key="4">
    <source>
        <dbReference type="ARBA" id="ARBA00023239"/>
    </source>
</evidence>
<evidence type="ECO:0000313" key="8">
    <source>
        <dbReference type="Proteomes" id="UP000320244"/>
    </source>
</evidence>
<evidence type="ECO:0000256" key="2">
    <source>
        <dbReference type="ARBA" id="ARBA00012224"/>
    </source>
</evidence>
<gene>
    <name evidence="7" type="ORF">FGL98_14910</name>
</gene>